<name>A0A819YY26_9BILA</name>
<dbReference type="GO" id="GO:0005886">
    <property type="term" value="C:plasma membrane"/>
    <property type="evidence" value="ECO:0007669"/>
    <property type="project" value="TreeGrafter"/>
</dbReference>
<protein>
    <recommendedName>
        <fullName evidence="1">TRPM SLOG domain-containing protein</fullName>
    </recommendedName>
</protein>
<comment type="caution">
    <text evidence="2">The sequence shown here is derived from an EMBL/GenBank/DDBJ whole genome shotgun (WGS) entry which is preliminary data.</text>
</comment>
<dbReference type="GO" id="GO:0099604">
    <property type="term" value="F:ligand-gated calcium channel activity"/>
    <property type="evidence" value="ECO:0007669"/>
    <property type="project" value="TreeGrafter"/>
</dbReference>
<evidence type="ECO:0000313" key="2">
    <source>
        <dbReference type="EMBL" id="CAF4155451.1"/>
    </source>
</evidence>
<dbReference type="PANTHER" id="PTHR13800">
    <property type="entry name" value="TRANSIENT RECEPTOR POTENTIAL CATION CHANNEL, SUBFAMILY M, MEMBER 6"/>
    <property type="match status" value="1"/>
</dbReference>
<dbReference type="Pfam" id="PF18139">
    <property type="entry name" value="LSDAT_euk"/>
    <property type="match status" value="1"/>
</dbReference>
<reference evidence="2" key="1">
    <citation type="submission" date="2021-02" db="EMBL/GenBank/DDBJ databases">
        <authorList>
            <person name="Nowell W R."/>
        </authorList>
    </citation>
    <scope>NUCLEOTIDE SEQUENCE</scope>
</reference>
<proteinExistence type="predicted"/>
<evidence type="ECO:0000313" key="3">
    <source>
        <dbReference type="Proteomes" id="UP000663836"/>
    </source>
</evidence>
<dbReference type="AlphaFoldDB" id="A0A819YY26"/>
<dbReference type="InterPro" id="IPR050927">
    <property type="entry name" value="TRPM"/>
</dbReference>
<dbReference type="Proteomes" id="UP000663836">
    <property type="component" value="Unassembled WGS sequence"/>
</dbReference>
<gene>
    <name evidence="2" type="ORF">JBS370_LOCUS34211</name>
</gene>
<feature type="non-terminal residue" evidence="2">
    <location>
        <position position="1"/>
    </location>
</feature>
<dbReference type="EMBL" id="CAJOBD010010619">
    <property type="protein sequence ID" value="CAF4155451.1"/>
    <property type="molecule type" value="Genomic_DNA"/>
</dbReference>
<feature type="domain" description="TRPM SLOG" evidence="1">
    <location>
        <begin position="1"/>
        <end position="156"/>
    </location>
</feature>
<accession>A0A819YY26</accession>
<organism evidence="2 3">
    <name type="scientific">Rotaria sordida</name>
    <dbReference type="NCBI Taxonomy" id="392033"/>
    <lineage>
        <taxon>Eukaryota</taxon>
        <taxon>Metazoa</taxon>
        <taxon>Spiralia</taxon>
        <taxon>Gnathifera</taxon>
        <taxon>Rotifera</taxon>
        <taxon>Eurotatoria</taxon>
        <taxon>Bdelloidea</taxon>
        <taxon>Philodinida</taxon>
        <taxon>Philodinidae</taxon>
        <taxon>Rotaria</taxon>
    </lineage>
</organism>
<evidence type="ECO:0000259" key="1">
    <source>
        <dbReference type="Pfam" id="PF18139"/>
    </source>
</evidence>
<sequence>WKIPQPRLIMSIIGGAKYFTLSDRLETNFINGIINVALKSDAWLITNGYNVGIVQVVGQAINKVKLTNPKKSITAIGICKWGSVKDVEKITRVPNIKKQKIIDKHNIIDSSDEKLKKRVNGQRDLEMNHSHFIMLDDGRLRYYDTGDYRTRLCVQIAKLQHEIDFPGK</sequence>
<dbReference type="PANTHER" id="PTHR13800:SF12">
    <property type="entry name" value="TRANSIENT RECEPTOR POTENTIAL CATION CHANNEL SUBFAMILY M MEMBER-LIKE 2"/>
    <property type="match status" value="1"/>
</dbReference>
<dbReference type="InterPro" id="IPR041491">
    <property type="entry name" value="TRPM_SLOG"/>
</dbReference>